<comment type="caution">
    <text evidence="2">The sequence shown here is derived from an EMBL/GenBank/DDBJ whole genome shotgun (WGS) entry which is preliminary data.</text>
</comment>
<name>A0ABW2BUR0_9PSEU</name>
<evidence type="ECO:0000256" key="1">
    <source>
        <dbReference type="SAM" id="Phobius"/>
    </source>
</evidence>
<evidence type="ECO:0000313" key="3">
    <source>
        <dbReference type="Proteomes" id="UP001596337"/>
    </source>
</evidence>
<reference evidence="3" key="1">
    <citation type="journal article" date="2019" name="Int. J. Syst. Evol. Microbiol.">
        <title>The Global Catalogue of Microorganisms (GCM) 10K type strain sequencing project: providing services to taxonomists for standard genome sequencing and annotation.</title>
        <authorList>
            <consortium name="The Broad Institute Genomics Platform"/>
            <consortium name="The Broad Institute Genome Sequencing Center for Infectious Disease"/>
            <person name="Wu L."/>
            <person name="Ma J."/>
        </authorList>
    </citation>
    <scope>NUCLEOTIDE SEQUENCE [LARGE SCALE GENOMIC DNA]</scope>
    <source>
        <strain evidence="3">KCTC 32255</strain>
    </source>
</reference>
<evidence type="ECO:0008006" key="4">
    <source>
        <dbReference type="Google" id="ProtNLM"/>
    </source>
</evidence>
<dbReference type="EMBL" id="JBHSXX010000001">
    <property type="protein sequence ID" value="MFC6866772.1"/>
    <property type="molecule type" value="Genomic_DNA"/>
</dbReference>
<keyword evidence="1" id="KW-0812">Transmembrane</keyword>
<keyword evidence="3" id="KW-1185">Reference proteome</keyword>
<proteinExistence type="predicted"/>
<keyword evidence="1" id="KW-0472">Membrane</keyword>
<gene>
    <name evidence="2" type="ORF">ACFQGD_06395</name>
</gene>
<feature type="transmembrane region" description="Helical" evidence="1">
    <location>
        <begin position="49"/>
        <end position="69"/>
    </location>
</feature>
<evidence type="ECO:0000313" key="2">
    <source>
        <dbReference type="EMBL" id="MFC6866772.1"/>
    </source>
</evidence>
<keyword evidence="1" id="KW-1133">Transmembrane helix</keyword>
<accession>A0ABW2BUR0</accession>
<feature type="transmembrane region" description="Helical" evidence="1">
    <location>
        <begin position="17"/>
        <end position="37"/>
    </location>
</feature>
<dbReference type="Proteomes" id="UP001596337">
    <property type="component" value="Unassembled WGS sequence"/>
</dbReference>
<dbReference type="RefSeq" id="WP_345405734.1">
    <property type="nucleotide sequence ID" value="NZ_BAABLA010000121.1"/>
</dbReference>
<protein>
    <recommendedName>
        <fullName evidence="4">Type VII secretion protein EccB</fullName>
    </recommendedName>
</protein>
<organism evidence="2 3">
    <name type="scientific">Haloechinothrix salitolerans</name>
    <dbReference type="NCBI Taxonomy" id="926830"/>
    <lineage>
        <taxon>Bacteria</taxon>
        <taxon>Bacillati</taxon>
        <taxon>Actinomycetota</taxon>
        <taxon>Actinomycetes</taxon>
        <taxon>Pseudonocardiales</taxon>
        <taxon>Pseudonocardiaceae</taxon>
        <taxon>Haloechinothrix</taxon>
    </lineage>
</organism>
<sequence>MTSVAHGLVPSSTGNGAVLAVAIALGCAVVALGVLVPRGRARRHRRSPSMVALTLTAAMLTGVATYLVGSDTHAPEPGVPYGTQISLGGERVGVVIAPHRPGVNLVHISRKGVLIGLDRERLRATTSRPGAGYGWATVRLRKDTETLWLSRGDDIVEVPISPGDTAPADVGFAGPDGPECLSLAHGALLADKTPPNQCPSGRLGDADAAALREAMRFISDRGHEMVRLVGDDSPRSAAAEDIVRSASERHGIRVCAGLLSKRSGCPARPIPAVVVAGWEAADAAVNDLATGTLRSHGTYLAPWLLTPGLLTPPAGQVIPLRYPAMDKPALRYLTAAGTDGFAVPPSTGGYLAWREDRDDPAEETVRMYASASLTQPFEHHTHHASWLPGGSVVPISNPLQDTSSR</sequence>